<accession>A0A250XR88</accession>
<feature type="domain" description="Pherophorin" evidence="2">
    <location>
        <begin position="37"/>
        <end position="189"/>
    </location>
</feature>
<evidence type="ECO:0000313" key="3">
    <source>
        <dbReference type="EMBL" id="GAX85533.1"/>
    </source>
</evidence>
<protein>
    <recommendedName>
        <fullName evidence="2">Pherophorin domain-containing protein</fullName>
    </recommendedName>
</protein>
<evidence type="ECO:0000313" key="4">
    <source>
        <dbReference type="Proteomes" id="UP000232323"/>
    </source>
</evidence>
<dbReference type="InterPro" id="IPR024616">
    <property type="entry name" value="Pherophorin"/>
</dbReference>
<reference evidence="3 4" key="1">
    <citation type="submission" date="2017-08" db="EMBL/GenBank/DDBJ databases">
        <title>Acidophilic green algal genome provides insights into adaptation to an acidic environment.</title>
        <authorList>
            <person name="Hirooka S."/>
            <person name="Hirose Y."/>
            <person name="Kanesaki Y."/>
            <person name="Higuchi S."/>
            <person name="Fujiwara T."/>
            <person name="Onuma R."/>
            <person name="Era A."/>
            <person name="Ohbayashi R."/>
            <person name="Uzuka A."/>
            <person name="Nozaki H."/>
            <person name="Yoshikawa H."/>
            <person name="Miyagishima S.Y."/>
        </authorList>
    </citation>
    <scope>NUCLEOTIDE SEQUENCE [LARGE SCALE GENOMIC DNA]</scope>
    <source>
        <strain evidence="3 4">NIES-2499</strain>
    </source>
</reference>
<dbReference type="AlphaFoldDB" id="A0A250XR88"/>
<organism evidence="3 4">
    <name type="scientific">Chlamydomonas eustigma</name>
    <dbReference type="NCBI Taxonomy" id="1157962"/>
    <lineage>
        <taxon>Eukaryota</taxon>
        <taxon>Viridiplantae</taxon>
        <taxon>Chlorophyta</taxon>
        <taxon>core chlorophytes</taxon>
        <taxon>Chlorophyceae</taxon>
        <taxon>CS clade</taxon>
        <taxon>Chlamydomonadales</taxon>
        <taxon>Chlamydomonadaceae</taxon>
        <taxon>Chlamydomonas</taxon>
    </lineage>
</organism>
<name>A0A250XR88_9CHLO</name>
<keyword evidence="4" id="KW-1185">Reference proteome</keyword>
<feature type="signal peptide" evidence="1">
    <location>
        <begin position="1"/>
        <end position="19"/>
    </location>
</feature>
<comment type="caution">
    <text evidence="3">The sequence shown here is derived from an EMBL/GenBank/DDBJ whole genome shotgun (WGS) entry which is preliminary data.</text>
</comment>
<evidence type="ECO:0000256" key="1">
    <source>
        <dbReference type="SAM" id="SignalP"/>
    </source>
</evidence>
<dbReference type="Proteomes" id="UP000232323">
    <property type="component" value="Unassembled WGS sequence"/>
</dbReference>
<keyword evidence="1" id="KW-0732">Signal</keyword>
<dbReference type="EMBL" id="BEGY01000175">
    <property type="protein sequence ID" value="GAX85533.1"/>
    <property type="molecule type" value="Genomic_DNA"/>
</dbReference>
<dbReference type="Pfam" id="PF12499">
    <property type="entry name" value="DUF3707"/>
    <property type="match status" value="1"/>
</dbReference>
<feature type="chain" id="PRO_5012309785" description="Pherophorin domain-containing protein" evidence="1">
    <location>
        <begin position="20"/>
        <end position="196"/>
    </location>
</feature>
<gene>
    <name evidence="3" type="ORF">CEUSTIGMA_g12949.t1</name>
</gene>
<sequence>MISAILFATALCSVLLSEGATLPSSRSLKQFAVQPTFPFCRCTDYESTSNPYSLSMTYNEVLISNFAGHSDFCFTFKYKGPKANSSACYQDLATRLYKVQFEIQPACPAAVDVYGPNVTINGELIESASLSTYAAGSLLKITNLPFTSSNVASYKLCMRVAYPCSTPENLFSQIPIKYDVEESGAHRCCSVSYLDV</sequence>
<evidence type="ECO:0000259" key="2">
    <source>
        <dbReference type="Pfam" id="PF12499"/>
    </source>
</evidence>
<proteinExistence type="predicted"/>